<dbReference type="KEGG" id="ftj:FTUN_6268"/>
<evidence type="ECO:0000313" key="2">
    <source>
        <dbReference type="EMBL" id="QJW98673.1"/>
    </source>
</evidence>
<gene>
    <name evidence="2" type="ORF">FTUN_6268</name>
</gene>
<dbReference type="AlphaFoldDB" id="A0A6M5YZL8"/>
<sequence length="181" mass="20300">MTRSLAPTLRAAEPADWAFLDHLQRRYHHAIGYLSRAALAEAIDRRRVLLALENGEPAGYVYGKAHYQRRADVAIIFQAAVSYDARRRLLGTALVDAFARSLAPSVNQMCLWCATDLDASLFWSALGFRAVASRDGARRSRRTHALWCRHVHDAQGPFWIPESTRGGVMREVRSVQPMPTG</sequence>
<protein>
    <recommendedName>
        <fullName evidence="1">N-acetyltransferase domain-containing protein</fullName>
    </recommendedName>
</protein>
<dbReference type="SUPFAM" id="SSF55729">
    <property type="entry name" value="Acyl-CoA N-acyltransferases (Nat)"/>
    <property type="match status" value="1"/>
</dbReference>
<dbReference type="PROSITE" id="PS51186">
    <property type="entry name" value="GNAT"/>
    <property type="match status" value="1"/>
</dbReference>
<reference evidence="3" key="1">
    <citation type="submission" date="2020-05" db="EMBL/GenBank/DDBJ databases">
        <title>Frigoriglobus tundricola gen. nov., sp. nov., a psychrotolerant cellulolytic planctomycete of the family Gemmataceae with two divergent copies of 16S rRNA gene.</title>
        <authorList>
            <person name="Kulichevskaya I.S."/>
            <person name="Ivanova A.A."/>
            <person name="Naumoff D.G."/>
            <person name="Beletsky A.V."/>
            <person name="Rijpstra W.I.C."/>
            <person name="Sinninghe Damste J.S."/>
            <person name="Mardanov A.V."/>
            <person name="Ravin N.V."/>
            <person name="Dedysh S.N."/>
        </authorList>
    </citation>
    <scope>NUCLEOTIDE SEQUENCE [LARGE SCALE GENOMIC DNA]</scope>
    <source>
        <strain evidence="3">PL17</strain>
    </source>
</reference>
<dbReference type="RefSeq" id="WP_171473793.1">
    <property type="nucleotide sequence ID" value="NZ_CP053452.2"/>
</dbReference>
<dbReference type="EMBL" id="CP053452">
    <property type="protein sequence ID" value="QJW98673.1"/>
    <property type="molecule type" value="Genomic_DNA"/>
</dbReference>
<dbReference type="GO" id="GO:0016747">
    <property type="term" value="F:acyltransferase activity, transferring groups other than amino-acyl groups"/>
    <property type="evidence" value="ECO:0007669"/>
    <property type="project" value="InterPro"/>
</dbReference>
<evidence type="ECO:0000313" key="3">
    <source>
        <dbReference type="Proteomes" id="UP000503447"/>
    </source>
</evidence>
<dbReference type="Pfam" id="PF00583">
    <property type="entry name" value="Acetyltransf_1"/>
    <property type="match status" value="1"/>
</dbReference>
<dbReference type="CDD" id="cd04301">
    <property type="entry name" value="NAT_SF"/>
    <property type="match status" value="1"/>
</dbReference>
<accession>A0A6M5YZL8</accession>
<dbReference type="InterPro" id="IPR000182">
    <property type="entry name" value="GNAT_dom"/>
</dbReference>
<dbReference type="Proteomes" id="UP000503447">
    <property type="component" value="Chromosome"/>
</dbReference>
<keyword evidence="3" id="KW-1185">Reference proteome</keyword>
<evidence type="ECO:0000259" key="1">
    <source>
        <dbReference type="PROSITE" id="PS51186"/>
    </source>
</evidence>
<feature type="domain" description="N-acetyltransferase" evidence="1">
    <location>
        <begin position="7"/>
        <end position="153"/>
    </location>
</feature>
<organism evidence="2 3">
    <name type="scientific">Frigoriglobus tundricola</name>
    <dbReference type="NCBI Taxonomy" id="2774151"/>
    <lineage>
        <taxon>Bacteria</taxon>
        <taxon>Pseudomonadati</taxon>
        <taxon>Planctomycetota</taxon>
        <taxon>Planctomycetia</taxon>
        <taxon>Gemmatales</taxon>
        <taxon>Gemmataceae</taxon>
        <taxon>Frigoriglobus</taxon>
    </lineage>
</organism>
<proteinExistence type="predicted"/>
<dbReference type="Gene3D" id="3.40.630.30">
    <property type="match status" value="1"/>
</dbReference>
<dbReference type="InterPro" id="IPR016181">
    <property type="entry name" value="Acyl_CoA_acyltransferase"/>
</dbReference>
<name>A0A6M5YZL8_9BACT</name>